<dbReference type="InterPro" id="IPR009057">
    <property type="entry name" value="Homeodomain-like_sf"/>
</dbReference>
<dbReference type="SUPFAM" id="SSF46689">
    <property type="entry name" value="Homeodomain-like"/>
    <property type="match status" value="1"/>
</dbReference>
<evidence type="ECO:0000313" key="4">
    <source>
        <dbReference type="EMBL" id="OUM20925.1"/>
    </source>
</evidence>
<keyword evidence="1 2" id="KW-0238">DNA-binding</keyword>
<accession>A0A252F578</accession>
<dbReference type="Pfam" id="PF00440">
    <property type="entry name" value="TetR_N"/>
    <property type="match status" value="1"/>
</dbReference>
<keyword evidence="5" id="KW-1185">Reference proteome</keyword>
<evidence type="ECO:0000313" key="5">
    <source>
        <dbReference type="Proteomes" id="UP000194903"/>
    </source>
</evidence>
<dbReference type="GO" id="GO:0003677">
    <property type="term" value="F:DNA binding"/>
    <property type="evidence" value="ECO:0007669"/>
    <property type="project" value="UniProtKB-UniRule"/>
</dbReference>
<evidence type="ECO:0000259" key="3">
    <source>
        <dbReference type="PROSITE" id="PS50977"/>
    </source>
</evidence>
<dbReference type="Gene3D" id="1.10.357.10">
    <property type="entry name" value="Tetracycline Repressor, domain 2"/>
    <property type="match status" value="1"/>
</dbReference>
<dbReference type="OrthoDB" id="66596at2"/>
<organism evidence="4 5">
    <name type="scientific">Butyricicoccus porcorum</name>
    <dbReference type="NCBI Taxonomy" id="1945634"/>
    <lineage>
        <taxon>Bacteria</taxon>
        <taxon>Bacillati</taxon>
        <taxon>Bacillota</taxon>
        <taxon>Clostridia</taxon>
        <taxon>Eubacteriales</taxon>
        <taxon>Butyricicoccaceae</taxon>
        <taxon>Butyricicoccus</taxon>
    </lineage>
</organism>
<feature type="DNA-binding region" description="H-T-H motif" evidence="2">
    <location>
        <begin position="29"/>
        <end position="48"/>
    </location>
</feature>
<dbReference type="InterPro" id="IPR036271">
    <property type="entry name" value="Tet_transcr_reg_TetR-rel_C_sf"/>
</dbReference>
<evidence type="ECO:0000256" key="2">
    <source>
        <dbReference type="PROSITE-ProRule" id="PRU00335"/>
    </source>
</evidence>
<name>A0A252F578_9FIRM</name>
<sequence>MARKTQISKEVILEAALKMLIRDGYSAINIKTLSKAIGCSTQPLVWHFDNMEGLRKALADHALKYANSKMRPSASESVNAFEQVGQAYIKMALYEPNLFQFVFLNGSDCYPVGDSDVILDDKDNRELIKMIAAEFQISEKSAEQYVQNTVIYTHGIASFLATGMMHLSEGEIMSMIHQAGNSFLKQAGIPEDRIPNP</sequence>
<proteinExistence type="predicted"/>
<dbReference type="Proteomes" id="UP000194903">
    <property type="component" value="Unassembled WGS sequence"/>
</dbReference>
<reference evidence="4 5" key="1">
    <citation type="submission" date="2017-05" db="EMBL/GenBank/DDBJ databases">
        <title>Butyricicoccus porcorum sp. nov. a butyrate-producing bacterium from the swine intestinal tract.</title>
        <authorList>
            <person name="Trachsel J."/>
            <person name="Humphrey S."/>
            <person name="Allen H.K."/>
        </authorList>
    </citation>
    <scope>NUCLEOTIDE SEQUENCE [LARGE SCALE GENOMIC DNA]</scope>
    <source>
        <strain evidence="4">BB10</strain>
    </source>
</reference>
<dbReference type="RefSeq" id="WP_087018329.1">
    <property type="nucleotide sequence ID" value="NZ_NHOC01000004.1"/>
</dbReference>
<protein>
    <recommendedName>
        <fullName evidence="3">HTH tetR-type domain-containing protein</fullName>
    </recommendedName>
</protein>
<dbReference type="AlphaFoldDB" id="A0A252F578"/>
<dbReference type="InterPro" id="IPR001647">
    <property type="entry name" value="HTH_TetR"/>
</dbReference>
<dbReference type="PROSITE" id="PS50977">
    <property type="entry name" value="HTH_TETR_2"/>
    <property type="match status" value="1"/>
</dbReference>
<dbReference type="SUPFAM" id="SSF48498">
    <property type="entry name" value="Tetracyclin repressor-like, C-terminal domain"/>
    <property type="match status" value="1"/>
</dbReference>
<evidence type="ECO:0000256" key="1">
    <source>
        <dbReference type="ARBA" id="ARBA00023125"/>
    </source>
</evidence>
<gene>
    <name evidence="4" type="ORF">CBW42_04880</name>
</gene>
<comment type="caution">
    <text evidence="4">The sequence shown here is derived from an EMBL/GenBank/DDBJ whole genome shotgun (WGS) entry which is preliminary data.</text>
</comment>
<feature type="domain" description="HTH tetR-type" evidence="3">
    <location>
        <begin position="6"/>
        <end position="66"/>
    </location>
</feature>
<dbReference type="EMBL" id="NHOC01000004">
    <property type="protein sequence ID" value="OUM20925.1"/>
    <property type="molecule type" value="Genomic_DNA"/>
</dbReference>